<dbReference type="AlphaFoldDB" id="A0A6A5WZV5"/>
<sequence length="139" mass="15621">MGAACSTLKRMHPKHMLHTQKPDTCALHPADYAQIPPHPPPKQDWRPEHQKNLHNIINLDFYPSAEITTTSAQNPKRQLYAEYTPSSVVYHLWAYPGARAPKTTVYLNTIIPAMVAYVLGPTWKTEIGSGTMLDMPTAM</sequence>
<name>A0A6A5WZV5_9PLEO</name>
<gene>
    <name evidence="1" type="ORF">P154DRAFT_571006</name>
</gene>
<evidence type="ECO:0000313" key="2">
    <source>
        <dbReference type="Proteomes" id="UP000799779"/>
    </source>
</evidence>
<dbReference type="Proteomes" id="UP000799779">
    <property type="component" value="Unassembled WGS sequence"/>
</dbReference>
<evidence type="ECO:0000313" key="1">
    <source>
        <dbReference type="EMBL" id="KAF2005711.1"/>
    </source>
</evidence>
<dbReference type="OrthoDB" id="3794999at2759"/>
<keyword evidence="2" id="KW-1185">Reference proteome</keyword>
<proteinExistence type="predicted"/>
<dbReference type="EMBL" id="ML977562">
    <property type="protein sequence ID" value="KAF2005711.1"/>
    <property type="molecule type" value="Genomic_DNA"/>
</dbReference>
<organism evidence="1 2">
    <name type="scientific">Amniculicola lignicola CBS 123094</name>
    <dbReference type="NCBI Taxonomy" id="1392246"/>
    <lineage>
        <taxon>Eukaryota</taxon>
        <taxon>Fungi</taxon>
        <taxon>Dikarya</taxon>
        <taxon>Ascomycota</taxon>
        <taxon>Pezizomycotina</taxon>
        <taxon>Dothideomycetes</taxon>
        <taxon>Pleosporomycetidae</taxon>
        <taxon>Pleosporales</taxon>
        <taxon>Amniculicolaceae</taxon>
        <taxon>Amniculicola</taxon>
    </lineage>
</organism>
<accession>A0A6A5WZV5</accession>
<reference evidence="1" key="1">
    <citation type="journal article" date="2020" name="Stud. Mycol.">
        <title>101 Dothideomycetes genomes: a test case for predicting lifestyles and emergence of pathogens.</title>
        <authorList>
            <person name="Haridas S."/>
            <person name="Albert R."/>
            <person name="Binder M."/>
            <person name="Bloem J."/>
            <person name="Labutti K."/>
            <person name="Salamov A."/>
            <person name="Andreopoulos B."/>
            <person name="Baker S."/>
            <person name="Barry K."/>
            <person name="Bills G."/>
            <person name="Bluhm B."/>
            <person name="Cannon C."/>
            <person name="Castanera R."/>
            <person name="Culley D."/>
            <person name="Daum C."/>
            <person name="Ezra D."/>
            <person name="Gonzalez J."/>
            <person name="Henrissat B."/>
            <person name="Kuo A."/>
            <person name="Liang C."/>
            <person name="Lipzen A."/>
            <person name="Lutzoni F."/>
            <person name="Magnuson J."/>
            <person name="Mondo S."/>
            <person name="Nolan M."/>
            <person name="Ohm R."/>
            <person name="Pangilinan J."/>
            <person name="Park H.-J."/>
            <person name="Ramirez L."/>
            <person name="Alfaro M."/>
            <person name="Sun H."/>
            <person name="Tritt A."/>
            <person name="Yoshinaga Y."/>
            <person name="Zwiers L.-H."/>
            <person name="Turgeon B."/>
            <person name="Goodwin S."/>
            <person name="Spatafora J."/>
            <person name="Crous P."/>
            <person name="Grigoriev I."/>
        </authorList>
    </citation>
    <scope>NUCLEOTIDE SEQUENCE</scope>
    <source>
        <strain evidence="1">CBS 123094</strain>
    </source>
</reference>
<protein>
    <submittedName>
        <fullName evidence="1">Uncharacterized protein</fullName>
    </submittedName>
</protein>